<evidence type="ECO:0000256" key="1">
    <source>
        <dbReference type="ARBA" id="ARBA00004370"/>
    </source>
</evidence>
<feature type="region of interest" description="Disordered" evidence="3">
    <location>
        <begin position="116"/>
        <end position="136"/>
    </location>
</feature>
<feature type="region of interest" description="Disordered" evidence="3">
    <location>
        <begin position="1"/>
        <end position="21"/>
    </location>
</feature>
<evidence type="ECO:0000313" key="5">
    <source>
        <dbReference type="Proteomes" id="UP000729402"/>
    </source>
</evidence>
<dbReference type="GO" id="GO:0098542">
    <property type="term" value="P:defense response to other organism"/>
    <property type="evidence" value="ECO:0007669"/>
    <property type="project" value="InterPro"/>
</dbReference>
<dbReference type="OrthoDB" id="777167at2759"/>
<dbReference type="EMBL" id="JAAALK010000287">
    <property type="protein sequence ID" value="KAG8061016.1"/>
    <property type="molecule type" value="Genomic_DNA"/>
</dbReference>
<proteinExistence type="predicted"/>
<gene>
    <name evidence="4" type="ORF">GUJ93_ZPchr0002g25670</name>
</gene>
<dbReference type="Proteomes" id="UP000729402">
    <property type="component" value="Unassembled WGS sequence"/>
</dbReference>
<dbReference type="InterPro" id="IPR044839">
    <property type="entry name" value="NDR1-like"/>
</dbReference>
<reference evidence="4" key="1">
    <citation type="journal article" date="2021" name="bioRxiv">
        <title>Whole Genome Assembly and Annotation of Northern Wild Rice, Zizania palustris L., Supports a Whole Genome Duplication in the Zizania Genus.</title>
        <authorList>
            <person name="Haas M."/>
            <person name="Kono T."/>
            <person name="Macchietto M."/>
            <person name="Millas R."/>
            <person name="McGilp L."/>
            <person name="Shao M."/>
            <person name="Duquette J."/>
            <person name="Hirsch C.N."/>
            <person name="Kimball J."/>
        </authorList>
    </citation>
    <scope>NUCLEOTIDE SEQUENCE</scope>
    <source>
        <tissue evidence="4">Fresh leaf tissue</tissue>
    </source>
</reference>
<feature type="compositionally biased region" description="Polar residues" evidence="3">
    <location>
        <begin position="88"/>
        <end position="103"/>
    </location>
</feature>
<accession>A0A8J5RVP9</accession>
<evidence type="ECO:0000256" key="3">
    <source>
        <dbReference type="SAM" id="MobiDB-lite"/>
    </source>
</evidence>
<dbReference type="PANTHER" id="PTHR31234:SF9">
    <property type="entry name" value="OS01G0195400 PROTEIN"/>
    <property type="match status" value="1"/>
</dbReference>
<keyword evidence="2" id="KW-0472">Membrane</keyword>
<organism evidence="4 5">
    <name type="scientific">Zizania palustris</name>
    <name type="common">Northern wild rice</name>
    <dbReference type="NCBI Taxonomy" id="103762"/>
    <lineage>
        <taxon>Eukaryota</taxon>
        <taxon>Viridiplantae</taxon>
        <taxon>Streptophyta</taxon>
        <taxon>Embryophyta</taxon>
        <taxon>Tracheophyta</taxon>
        <taxon>Spermatophyta</taxon>
        <taxon>Magnoliopsida</taxon>
        <taxon>Liliopsida</taxon>
        <taxon>Poales</taxon>
        <taxon>Poaceae</taxon>
        <taxon>BOP clade</taxon>
        <taxon>Oryzoideae</taxon>
        <taxon>Oryzeae</taxon>
        <taxon>Zizaniinae</taxon>
        <taxon>Zizania</taxon>
    </lineage>
</organism>
<feature type="region of interest" description="Disordered" evidence="3">
    <location>
        <begin position="74"/>
        <end position="104"/>
    </location>
</feature>
<keyword evidence="5" id="KW-1185">Reference proteome</keyword>
<sequence>MPGLPRRPHADTSPPPLSLNSAHLHLLSSAFSTTSPSPSTSNNGSCVGVGGYRNAAVVVPSPPFFFSPSVPSPGVGDPPVLSPAPTASPRTSVPLTSSSTHSYSPCLALEDEGVARDEDNDDEGHRRQGQGSQEGARVVNKLSLSVSDFTVTAATSTNAVPLAEGFVPGFVHEADNITVIKGTVSASALGVNPTTASSDIKKSGDISITLDLETKAGVKVRCLKTKTIVIQVHCDGIKAVDPAPPPPSAKKKKGVKLSIADAPAPASVQGRPYGAATILSRSFWFPGISLSLPPLCVQVCHMLREGRIEGAMTCLVEWPRSVVSAFWRTILGKHWALSPSYRLINLLVLPNNFVSYQQRKMKTNEIVSHSFFCPSSSCCATWTARPRGHTLAGWLKPPHTASAHKGVGTGLSLVSRSTKQLFELASNDLVAIEKSPYVDKAGQKKQDYEKSKANFDKKALIALLEFLRESTISKKAKTQ</sequence>
<evidence type="ECO:0000313" key="4">
    <source>
        <dbReference type="EMBL" id="KAG8061016.1"/>
    </source>
</evidence>
<comment type="subcellular location">
    <subcellularLocation>
        <location evidence="1">Membrane</location>
    </subcellularLocation>
</comment>
<dbReference type="PANTHER" id="PTHR31234">
    <property type="entry name" value="LATE EMBRYOGENESIS ABUNDANT (LEA) HYDROXYPROLINE-RICH GLYCOPROTEIN FAMILY"/>
    <property type="match status" value="1"/>
</dbReference>
<dbReference type="AlphaFoldDB" id="A0A8J5RVP9"/>
<evidence type="ECO:0000256" key="2">
    <source>
        <dbReference type="ARBA" id="ARBA00023136"/>
    </source>
</evidence>
<protein>
    <submittedName>
        <fullName evidence="4">Uncharacterized protein</fullName>
    </submittedName>
</protein>
<name>A0A8J5RVP9_ZIZPA</name>
<reference evidence="4" key="2">
    <citation type="submission" date="2021-02" db="EMBL/GenBank/DDBJ databases">
        <authorList>
            <person name="Kimball J.A."/>
            <person name="Haas M.W."/>
            <person name="Macchietto M."/>
            <person name="Kono T."/>
            <person name="Duquette J."/>
            <person name="Shao M."/>
        </authorList>
    </citation>
    <scope>NUCLEOTIDE SEQUENCE</scope>
    <source>
        <tissue evidence="4">Fresh leaf tissue</tissue>
    </source>
</reference>
<dbReference type="GO" id="GO:0005886">
    <property type="term" value="C:plasma membrane"/>
    <property type="evidence" value="ECO:0007669"/>
    <property type="project" value="TreeGrafter"/>
</dbReference>
<comment type="caution">
    <text evidence="4">The sequence shown here is derived from an EMBL/GenBank/DDBJ whole genome shotgun (WGS) entry which is preliminary data.</text>
</comment>